<dbReference type="AlphaFoldDB" id="A0AAF3ER92"/>
<sequence>MIFLLILSVFSSLIEAEYSHNQFRNYTCVRQQSPQTSICRLRFDGNPDEWDALNDNGCFTEFDPKRKEALEFCPLQCDDAETAYIEGKTPINNNKCLAFFNYNIVRRRTDWFLWRAGDCLTEEIQFRIGCTFPYKRRKFDEKKQH</sequence>
<evidence type="ECO:0000313" key="4">
    <source>
        <dbReference type="WBParaSite" id="MBELARI_LOCUS16405"/>
    </source>
</evidence>
<keyword evidence="1" id="KW-0732">Signal</keyword>
<name>A0AAF3ER92_9BILA</name>
<feature type="signal peptide" evidence="1">
    <location>
        <begin position="1"/>
        <end position="16"/>
    </location>
</feature>
<dbReference type="WBParaSite" id="MBELARI_LOCUS16405">
    <property type="protein sequence ID" value="MBELARI_LOCUS16405"/>
    <property type="gene ID" value="MBELARI_LOCUS16405"/>
</dbReference>
<accession>A0AAF3ER92</accession>
<reference evidence="4" key="1">
    <citation type="submission" date="2024-02" db="UniProtKB">
        <authorList>
            <consortium name="WormBaseParasite"/>
        </authorList>
    </citation>
    <scope>IDENTIFICATION</scope>
</reference>
<dbReference type="InterPro" id="IPR056710">
    <property type="entry name" value="DUF7808"/>
</dbReference>
<dbReference type="Pfam" id="PF25096">
    <property type="entry name" value="DUF7808"/>
    <property type="match status" value="1"/>
</dbReference>
<feature type="domain" description="DUF7808" evidence="2">
    <location>
        <begin position="19"/>
        <end position="144"/>
    </location>
</feature>
<dbReference type="Proteomes" id="UP000887575">
    <property type="component" value="Unassembled WGS sequence"/>
</dbReference>
<evidence type="ECO:0000313" key="3">
    <source>
        <dbReference type="Proteomes" id="UP000887575"/>
    </source>
</evidence>
<proteinExistence type="predicted"/>
<organism evidence="3 4">
    <name type="scientific">Mesorhabditis belari</name>
    <dbReference type="NCBI Taxonomy" id="2138241"/>
    <lineage>
        <taxon>Eukaryota</taxon>
        <taxon>Metazoa</taxon>
        <taxon>Ecdysozoa</taxon>
        <taxon>Nematoda</taxon>
        <taxon>Chromadorea</taxon>
        <taxon>Rhabditida</taxon>
        <taxon>Rhabditina</taxon>
        <taxon>Rhabditomorpha</taxon>
        <taxon>Rhabditoidea</taxon>
        <taxon>Rhabditidae</taxon>
        <taxon>Mesorhabditinae</taxon>
        <taxon>Mesorhabditis</taxon>
    </lineage>
</organism>
<evidence type="ECO:0000256" key="1">
    <source>
        <dbReference type="SAM" id="SignalP"/>
    </source>
</evidence>
<feature type="chain" id="PRO_5042240554" description="DUF7808 domain-containing protein" evidence="1">
    <location>
        <begin position="17"/>
        <end position="145"/>
    </location>
</feature>
<dbReference type="PANTHER" id="PTHR34493:SF5">
    <property type="entry name" value="WSC DOMAIN-CONTAINING PROTEIN"/>
    <property type="match status" value="1"/>
</dbReference>
<protein>
    <recommendedName>
        <fullName evidence="2">DUF7808 domain-containing protein</fullName>
    </recommendedName>
</protein>
<dbReference type="PANTHER" id="PTHR34493">
    <property type="entry name" value="PROTEIN CBG13422-RELATED"/>
    <property type="match status" value="1"/>
</dbReference>
<keyword evidence="3" id="KW-1185">Reference proteome</keyword>
<evidence type="ECO:0000259" key="2">
    <source>
        <dbReference type="Pfam" id="PF25096"/>
    </source>
</evidence>